<gene>
    <name evidence="3" type="ORF">BT96DRAFT_836999</name>
</gene>
<dbReference type="InterPro" id="IPR005366">
    <property type="entry name" value="EMC8/9"/>
</dbReference>
<dbReference type="CDD" id="cd08060">
    <property type="entry name" value="MPN_UPF0172"/>
    <property type="match status" value="1"/>
</dbReference>
<feature type="domain" description="MPN" evidence="2">
    <location>
        <begin position="6"/>
        <end position="141"/>
    </location>
</feature>
<evidence type="ECO:0000256" key="1">
    <source>
        <dbReference type="ARBA" id="ARBA00007461"/>
    </source>
</evidence>
<dbReference type="PANTHER" id="PTHR12941:SF10">
    <property type="entry name" value="ER MEMBRANE PROTEIN COMPLEX SUBUNIT 8_9 HOMOLOG"/>
    <property type="match status" value="1"/>
</dbReference>
<accession>A0A6A4GRN5</accession>
<dbReference type="OrthoDB" id="194468at2759"/>
<evidence type="ECO:0000259" key="2">
    <source>
        <dbReference type="PROSITE" id="PS50249"/>
    </source>
</evidence>
<name>A0A6A4GRN5_9AGAR</name>
<dbReference type="InterPro" id="IPR037518">
    <property type="entry name" value="MPN"/>
</dbReference>
<dbReference type="Proteomes" id="UP000799118">
    <property type="component" value="Unassembled WGS sequence"/>
</dbReference>
<comment type="similarity">
    <text evidence="1">Belongs to the EMC8/EMC9 family.</text>
</comment>
<dbReference type="GO" id="GO:0072546">
    <property type="term" value="C:EMC complex"/>
    <property type="evidence" value="ECO:0007669"/>
    <property type="project" value="InterPro"/>
</dbReference>
<dbReference type="Pfam" id="PF03665">
    <property type="entry name" value="UPF0172"/>
    <property type="match status" value="1"/>
</dbReference>
<protein>
    <submittedName>
        <fullName evidence="3">UPF0172-domain-containing protein</fullName>
    </submittedName>
</protein>
<dbReference type="PROSITE" id="PS50249">
    <property type="entry name" value="MPN"/>
    <property type="match status" value="1"/>
</dbReference>
<organism evidence="3 4">
    <name type="scientific">Gymnopus androsaceus JB14</name>
    <dbReference type="NCBI Taxonomy" id="1447944"/>
    <lineage>
        <taxon>Eukaryota</taxon>
        <taxon>Fungi</taxon>
        <taxon>Dikarya</taxon>
        <taxon>Basidiomycota</taxon>
        <taxon>Agaricomycotina</taxon>
        <taxon>Agaricomycetes</taxon>
        <taxon>Agaricomycetidae</taxon>
        <taxon>Agaricales</taxon>
        <taxon>Marasmiineae</taxon>
        <taxon>Omphalotaceae</taxon>
        <taxon>Gymnopus</taxon>
    </lineage>
</organism>
<keyword evidence="4" id="KW-1185">Reference proteome</keyword>
<sequence>MSSVRYTLSPRGYLKIFFHAAKHPHLPVNGVLLGRKLDSISVGNGTVEITDAIPLLHHWTSLSPMMEIGLDLVTRHASEQGLEVVGYYQACDRLDDSALAPVGERVAGKIREAFGDAVAFVIDGEKIGSEEHVALIPYLPQSSSSLSSWRPYTSTPSPFSSGSIFTLTTASGSASLPALAKTLVKDHKTHQAFCDFDDHLEDVSLGE</sequence>
<proteinExistence type="inferred from homology"/>
<dbReference type="PANTHER" id="PTHR12941">
    <property type="entry name" value="ER MEMBRANE PROTEIN COMPLEX"/>
    <property type="match status" value="1"/>
</dbReference>
<evidence type="ECO:0000313" key="3">
    <source>
        <dbReference type="EMBL" id="KAE9387895.1"/>
    </source>
</evidence>
<evidence type="ECO:0000313" key="4">
    <source>
        <dbReference type="Proteomes" id="UP000799118"/>
    </source>
</evidence>
<reference evidence="3" key="1">
    <citation type="journal article" date="2019" name="Environ. Microbiol.">
        <title>Fungal ecological strategies reflected in gene transcription - a case study of two litter decomposers.</title>
        <authorList>
            <person name="Barbi F."/>
            <person name="Kohler A."/>
            <person name="Barry K."/>
            <person name="Baskaran P."/>
            <person name="Daum C."/>
            <person name="Fauchery L."/>
            <person name="Ihrmark K."/>
            <person name="Kuo A."/>
            <person name="LaButti K."/>
            <person name="Lipzen A."/>
            <person name="Morin E."/>
            <person name="Grigoriev I.V."/>
            <person name="Henrissat B."/>
            <person name="Lindahl B."/>
            <person name="Martin F."/>
        </authorList>
    </citation>
    <scope>NUCLEOTIDE SEQUENCE</scope>
    <source>
        <strain evidence="3">JB14</strain>
    </source>
</reference>
<dbReference type="AlphaFoldDB" id="A0A6A4GRN5"/>
<dbReference type="EMBL" id="ML769773">
    <property type="protein sequence ID" value="KAE9387895.1"/>
    <property type="molecule type" value="Genomic_DNA"/>
</dbReference>
<dbReference type="Gene3D" id="3.40.140.10">
    <property type="entry name" value="Cytidine Deaminase, domain 2"/>
    <property type="match status" value="1"/>
</dbReference>